<keyword evidence="16" id="KW-0539">Nucleus</keyword>
<comment type="catalytic activity">
    <reaction evidence="18">
        <text>beta-nicotinamide D-ribonucleotide + ATP + H(+) = diphosphate + NAD(+)</text>
        <dbReference type="Rhea" id="RHEA:21360"/>
        <dbReference type="ChEBI" id="CHEBI:14649"/>
        <dbReference type="ChEBI" id="CHEBI:15378"/>
        <dbReference type="ChEBI" id="CHEBI:30616"/>
        <dbReference type="ChEBI" id="CHEBI:33019"/>
        <dbReference type="ChEBI" id="CHEBI:57540"/>
        <dbReference type="EC" id="2.7.7.1"/>
    </reaction>
    <physiologicalReaction direction="left-to-right" evidence="18">
        <dbReference type="Rhea" id="RHEA:21361"/>
    </physiologicalReaction>
    <physiologicalReaction direction="right-to-left" evidence="18">
        <dbReference type="Rhea" id="RHEA:21362"/>
    </physiologicalReaction>
</comment>
<dbReference type="InterPro" id="IPR005248">
    <property type="entry name" value="NadD/NMNAT"/>
</dbReference>
<dbReference type="FunCoup" id="A0A482XEP2">
    <property type="interactions" value="618"/>
</dbReference>
<proteinExistence type="inferred from homology"/>
<keyword evidence="9 20" id="KW-0808">Transferase</keyword>
<evidence type="ECO:0000256" key="15">
    <source>
        <dbReference type="ARBA" id="ARBA00023027"/>
    </source>
</evidence>
<dbReference type="GO" id="GO:0005634">
    <property type="term" value="C:nucleus"/>
    <property type="evidence" value="ECO:0007669"/>
    <property type="project" value="UniProtKB-SubCell"/>
</dbReference>
<keyword evidence="7" id="KW-0597">Phosphoprotein</keyword>
<dbReference type="SUPFAM" id="SSF52374">
    <property type="entry name" value="Nucleotidylyl transferase"/>
    <property type="match status" value="1"/>
</dbReference>
<keyword evidence="13 20" id="KW-0067">ATP-binding</keyword>
<dbReference type="PANTHER" id="PTHR12039:SF0">
    <property type="entry name" value="NICOTINAMIDE-NUCLEOTIDE ADENYLYLTRANSFERASE"/>
    <property type="match status" value="1"/>
</dbReference>
<dbReference type="PANTHER" id="PTHR12039">
    <property type="entry name" value="NICOTINAMIDE MONONUCLEOTIDE ADENYLYLTRANSFERASE"/>
    <property type="match status" value="1"/>
</dbReference>
<evidence type="ECO:0000256" key="7">
    <source>
        <dbReference type="ARBA" id="ARBA00022553"/>
    </source>
</evidence>
<dbReference type="InterPro" id="IPR045094">
    <property type="entry name" value="NMNAT_euk"/>
</dbReference>
<evidence type="ECO:0000256" key="4">
    <source>
        <dbReference type="ARBA" id="ARBA00004658"/>
    </source>
</evidence>
<organism evidence="22 23">
    <name type="scientific">Laodelphax striatellus</name>
    <name type="common">Small brown planthopper</name>
    <name type="synonym">Delphax striatella</name>
    <dbReference type="NCBI Taxonomy" id="195883"/>
    <lineage>
        <taxon>Eukaryota</taxon>
        <taxon>Metazoa</taxon>
        <taxon>Ecdysozoa</taxon>
        <taxon>Arthropoda</taxon>
        <taxon>Hexapoda</taxon>
        <taxon>Insecta</taxon>
        <taxon>Pterygota</taxon>
        <taxon>Neoptera</taxon>
        <taxon>Paraneoptera</taxon>
        <taxon>Hemiptera</taxon>
        <taxon>Auchenorrhyncha</taxon>
        <taxon>Fulgoroidea</taxon>
        <taxon>Delphacidae</taxon>
        <taxon>Criomorphinae</taxon>
        <taxon>Laodelphax</taxon>
    </lineage>
</organism>
<reference evidence="22 23" key="1">
    <citation type="journal article" date="2017" name="Gigascience">
        <title>Genome sequence of the small brown planthopper, Laodelphax striatellus.</title>
        <authorList>
            <person name="Zhu J."/>
            <person name="Jiang F."/>
            <person name="Wang X."/>
            <person name="Yang P."/>
            <person name="Bao Y."/>
            <person name="Zhao W."/>
            <person name="Wang W."/>
            <person name="Lu H."/>
            <person name="Wang Q."/>
            <person name="Cui N."/>
            <person name="Li J."/>
            <person name="Chen X."/>
            <person name="Luo L."/>
            <person name="Yu J."/>
            <person name="Kang L."/>
            <person name="Cui F."/>
        </authorList>
    </citation>
    <scope>NUCLEOTIDE SEQUENCE [LARGE SCALE GENOMIC DNA]</scope>
    <source>
        <strain evidence="22">Lst14</strain>
    </source>
</reference>
<comment type="cofactor">
    <cofactor evidence="1">
        <name>Mg(2+)</name>
        <dbReference type="ChEBI" id="CHEBI:18420"/>
    </cofactor>
</comment>
<dbReference type="UniPathway" id="UPA00253">
    <property type="reaction ID" value="UER00332"/>
</dbReference>
<name>A0A482XEP2_LAOST</name>
<comment type="catalytic activity">
    <reaction evidence="17">
        <text>nicotinate beta-D-ribonucleotide + ATP + H(+) = deamido-NAD(+) + diphosphate</text>
        <dbReference type="Rhea" id="RHEA:22860"/>
        <dbReference type="ChEBI" id="CHEBI:15378"/>
        <dbReference type="ChEBI" id="CHEBI:30616"/>
        <dbReference type="ChEBI" id="CHEBI:33019"/>
        <dbReference type="ChEBI" id="CHEBI:57502"/>
        <dbReference type="ChEBI" id="CHEBI:58437"/>
        <dbReference type="EC" id="2.7.7.18"/>
    </reaction>
    <physiologicalReaction direction="left-to-right" evidence="17">
        <dbReference type="Rhea" id="RHEA:22861"/>
    </physiologicalReaction>
    <physiologicalReaction direction="right-to-left" evidence="17">
        <dbReference type="Rhea" id="RHEA:22862"/>
    </physiologicalReaction>
</comment>
<dbReference type="InParanoid" id="A0A482XEP2"/>
<dbReference type="STRING" id="195883.A0A482XEP2"/>
<evidence type="ECO:0000256" key="8">
    <source>
        <dbReference type="ARBA" id="ARBA00022642"/>
    </source>
</evidence>
<comment type="similarity">
    <text evidence="6 20">Belongs to the eukaryotic NMN adenylyltransferase family.</text>
</comment>
<evidence type="ECO:0000256" key="17">
    <source>
        <dbReference type="ARBA" id="ARBA00048514"/>
    </source>
</evidence>
<evidence type="ECO:0000256" key="18">
    <source>
        <dbReference type="ARBA" id="ARBA00048969"/>
    </source>
</evidence>
<dbReference type="CDD" id="cd09286">
    <property type="entry name" value="NMNAT_Eukarya"/>
    <property type="match status" value="1"/>
</dbReference>
<sequence length="369" mass="42067">MIPTKIVLLACGSFNPPTNMHLRMFELARDHLQKLGKYKVVGGLVSPVHDSYGKKELVQSTHRCAMLRLALRNSEWIQLSDWECNQESWMTTIQVLQYHQDQLNSEIKGIRNRNECEENDNECDWVRNITQHCSNNEKIMIKLLCGADLLESFGTPNLWSSIDIENIVGDHGIVVITRGDSNPYKFIYESDQLTRYQNNIVIVTEWITNDVSSTKIRRSLRRNESVKYLIQDEVIDYIKNNGLYASLDNKYNEKNLLSNEHQMSSIFLTPSPNDTVMSPGDSQQHIFGGQRLSIDVPDSGKYIDRKNEQNVRRGVRERVKAAPGVAVAVQLLDESAKVSSHGEDDMPKVEIQITEDGTIQVISDKETTV</sequence>
<dbReference type="GO" id="GO:0004515">
    <property type="term" value="F:nicotinate-nucleotide adenylyltransferase activity"/>
    <property type="evidence" value="ECO:0007669"/>
    <property type="project" value="UniProtKB-EC"/>
</dbReference>
<evidence type="ECO:0000256" key="10">
    <source>
        <dbReference type="ARBA" id="ARBA00022695"/>
    </source>
</evidence>
<comment type="pathway">
    <text evidence="4 20">Cofactor biosynthesis; NAD(+) biosynthesis; NAD(+) from nicotinamide D-ribonucleotide: step 1/1.</text>
</comment>
<dbReference type="EC" id="2.7.7.1" evidence="20"/>
<evidence type="ECO:0000256" key="9">
    <source>
        <dbReference type="ARBA" id="ARBA00022679"/>
    </source>
</evidence>
<dbReference type="GO" id="GO:0000309">
    <property type="term" value="F:nicotinamide-nucleotide adenylyltransferase activity"/>
    <property type="evidence" value="ECO:0007669"/>
    <property type="project" value="UniProtKB-EC"/>
</dbReference>
<dbReference type="SMR" id="A0A482XEP2"/>
<dbReference type="AlphaFoldDB" id="A0A482XEP2"/>
<dbReference type="GO" id="GO:0005524">
    <property type="term" value="F:ATP binding"/>
    <property type="evidence" value="ECO:0007669"/>
    <property type="project" value="UniProtKB-KW"/>
</dbReference>
<evidence type="ECO:0000313" key="23">
    <source>
        <dbReference type="Proteomes" id="UP000291343"/>
    </source>
</evidence>
<dbReference type="EC" id="2.7.7.18" evidence="20"/>
<comment type="subcellular location">
    <subcellularLocation>
        <location evidence="3">Nucleus</location>
    </subcellularLocation>
</comment>
<evidence type="ECO:0000256" key="16">
    <source>
        <dbReference type="ARBA" id="ARBA00023242"/>
    </source>
</evidence>
<keyword evidence="8 20" id="KW-0662">Pyridine nucleotide biosynthesis</keyword>
<keyword evidence="14" id="KW-0460">Magnesium</keyword>
<evidence type="ECO:0000256" key="1">
    <source>
        <dbReference type="ARBA" id="ARBA00001946"/>
    </source>
</evidence>
<dbReference type="EMBL" id="QKKF02012197">
    <property type="protein sequence ID" value="RZF43811.1"/>
    <property type="molecule type" value="Genomic_DNA"/>
</dbReference>
<dbReference type="OrthoDB" id="422187at2759"/>
<feature type="domain" description="Cytidyltransferase-like" evidence="21">
    <location>
        <begin position="9"/>
        <end position="218"/>
    </location>
</feature>
<keyword evidence="12" id="KW-0862">Zinc</keyword>
<dbReference type="Pfam" id="PF01467">
    <property type="entry name" value="CTP_transf_like"/>
    <property type="match status" value="1"/>
</dbReference>
<evidence type="ECO:0000256" key="12">
    <source>
        <dbReference type="ARBA" id="ARBA00022833"/>
    </source>
</evidence>
<evidence type="ECO:0000256" key="2">
    <source>
        <dbReference type="ARBA" id="ARBA00001947"/>
    </source>
</evidence>
<dbReference type="Proteomes" id="UP000291343">
    <property type="component" value="Unassembled WGS sequence"/>
</dbReference>
<evidence type="ECO:0000256" key="11">
    <source>
        <dbReference type="ARBA" id="ARBA00022741"/>
    </source>
</evidence>
<gene>
    <name evidence="22" type="ORF">LSTR_LSTR006352</name>
</gene>
<evidence type="ECO:0000256" key="3">
    <source>
        <dbReference type="ARBA" id="ARBA00004123"/>
    </source>
</evidence>
<dbReference type="FunFam" id="3.40.50.620:FF:000101">
    <property type="entry name" value="Nicotinamide-nucleotide adenylyltransferase"/>
    <property type="match status" value="1"/>
</dbReference>
<evidence type="ECO:0000256" key="6">
    <source>
        <dbReference type="ARBA" id="ARBA00007064"/>
    </source>
</evidence>
<comment type="subunit">
    <text evidence="19">Homohexamer. Interacts with ADPRT/PARP1.</text>
</comment>
<evidence type="ECO:0000256" key="13">
    <source>
        <dbReference type="ARBA" id="ARBA00022840"/>
    </source>
</evidence>
<comment type="caution">
    <text evidence="22">The sequence shown here is derived from an EMBL/GenBank/DDBJ whole genome shotgun (WGS) entry which is preliminary data.</text>
</comment>
<dbReference type="InterPro" id="IPR004821">
    <property type="entry name" value="Cyt_trans-like"/>
</dbReference>
<keyword evidence="10 20" id="KW-0548">Nucleotidyltransferase</keyword>
<protein>
    <recommendedName>
        <fullName evidence="20">Nicotinamide-nucleotide adenylyltransferase</fullName>
        <ecNumber evidence="20">2.7.7.1</ecNumber>
        <ecNumber evidence="20">2.7.7.18</ecNumber>
    </recommendedName>
</protein>
<keyword evidence="11 20" id="KW-0547">Nucleotide-binding</keyword>
<dbReference type="Gene3D" id="3.40.50.620">
    <property type="entry name" value="HUPs"/>
    <property type="match status" value="1"/>
</dbReference>
<comment type="cofactor">
    <cofactor evidence="2">
        <name>Zn(2+)</name>
        <dbReference type="ChEBI" id="CHEBI:29105"/>
    </cofactor>
</comment>
<evidence type="ECO:0000313" key="22">
    <source>
        <dbReference type="EMBL" id="RZF43811.1"/>
    </source>
</evidence>
<dbReference type="GO" id="GO:0009435">
    <property type="term" value="P:NAD+ biosynthetic process"/>
    <property type="evidence" value="ECO:0007669"/>
    <property type="project" value="UniProtKB-UniPathway"/>
</dbReference>
<dbReference type="NCBIfam" id="TIGR00482">
    <property type="entry name" value="nicotinate (nicotinamide) nucleotide adenylyltransferase"/>
    <property type="match status" value="1"/>
</dbReference>
<comment type="pathway">
    <text evidence="5">Cofactor biosynthesis; NAD(+) biosynthesis; deamido-NAD(+) from nicotinate D-ribonucleotide: step 1/1.</text>
</comment>
<evidence type="ECO:0000259" key="21">
    <source>
        <dbReference type="Pfam" id="PF01467"/>
    </source>
</evidence>
<keyword evidence="15 20" id="KW-0520">NAD</keyword>
<accession>A0A482XEP2</accession>
<evidence type="ECO:0000256" key="19">
    <source>
        <dbReference type="ARBA" id="ARBA00064648"/>
    </source>
</evidence>
<evidence type="ECO:0000256" key="5">
    <source>
        <dbReference type="ARBA" id="ARBA00005019"/>
    </source>
</evidence>
<keyword evidence="23" id="KW-1185">Reference proteome</keyword>
<dbReference type="InterPro" id="IPR051182">
    <property type="entry name" value="Euk_NMN_adenylyltrnsfrase"/>
</dbReference>
<dbReference type="InterPro" id="IPR014729">
    <property type="entry name" value="Rossmann-like_a/b/a_fold"/>
</dbReference>
<evidence type="ECO:0000256" key="20">
    <source>
        <dbReference type="RuleBase" id="RU362021"/>
    </source>
</evidence>
<evidence type="ECO:0000256" key="14">
    <source>
        <dbReference type="ARBA" id="ARBA00022842"/>
    </source>
</evidence>